<evidence type="ECO:0008006" key="4">
    <source>
        <dbReference type="Google" id="ProtNLM"/>
    </source>
</evidence>
<feature type="signal peptide" evidence="1">
    <location>
        <begin position="1"/>
        <end position="18"/>
    </location>
</feature>
<protein>
    <recommendedName>
        <fullName evidence="4">DUF4625 domain-containing protein</fullName>
    </recommendedName>
</protein>
<proteinExistence type="predicted"/>
<feature type="chain" id="PRO_5045400103" description="DUF4625 domain-containing protein" evidence="1">
    <location>
        <begin position="19"/>
        <end position="146"/>
    </location>
</feature>
<evidence type="ECO:0000256" key="1">
    <source>
        <dbReference type="SAM" id="SignalP"/>
    </source>
</evidence>
<organism evidence="2 3">
    <name type="scientific">Parabacteroides hominis</name>
    <dbReference type="NCBI Taxonomy" id="2763057"/>
    <lineage>
        <taxon>Bacteria</taxon>
        <taxon>Pseudomonadati</taxon>
        <taxon>Bacteroidota</taxon>
        <taxon>Bacteroidia</taxon>
        <taxon>Bacteroidales</taxon>
        <taxon>Tannerellaceae</taxon>
        <taxon>Parabacteroides</taxon>
    </lineage>
</organism>
<name>A0ABR7DJV2_9BACT</name>
<dbReference type="RefSeq" id="WP_186928445.1">
    <property type="nucleotide sequence ID" value="NZ_JACOOJ010000003.1"/>
</dbReference>
<keyword evidence="3" id="KW-1185">Reference proteome</keyword>
<dbReference type="Proteomes" id="UP000651475">
    <property type="component" value="Unassembled WGS sequence"/>
</dbReference>
<accession>A0ABR7DJV2</accession>
<sequence>MKSLIILFISLFVFSVQNVSSQLQSVIEPVITSVNPISKNLSILENGFPPMEIKIYTGTSNDGPFYCNNNYMFIVQPVSGIAGFEGHKFDFKWFINYEPVAMLEGAGIQLATLLFNEKNSGQYKLTVQLWDGGGHTTVVERMIDVQ</sequence>
<evidence type="ECO:0000313" key="3">
    <source>
        <dbReference type="Proteomes" id="UP000651475"/>
    </source>
</evidence>
<gene>
    <name evidence="2" type="ORF">H8S65_02790</name>
</gene>
<evidence type="ECO:0000313" key="2">
    <source>
        <dbReference type="EMBL" id="MBC5631709.1"/>
    </source>
</evidence>
<comment type="caution">
    <text evidence="2">The sequence shown here is derived from an EMBL/GenBank/DDBJ whole genome shotgun (WGS) entry which is preliminary data.</text>
</comment>
<reference evidence="2 3" key="1">
    <citation type="submission" date="2020-08" db="EMBL/GenBank/DDBJ databases">
        <title>Genome public.</title>
        <authorList>
            <person name="Liu C."/>
            <person name="Sun Q."/>
        </authorList>
    </citation>
    <scope>NUCLEOTIDE SEQUENCE [LARGE SCALE GENOMIC DNA]</scope>
    <source>
        <strain evidence="2 3">NSJ-79</strain>
    </source>
</reference>
<dbReference type="EMBL" id="JACOOJ010000003">
    <property type="protein sequence ID" value="MBC5631709.1"/>
    <property type="molecule type" value="Genomic_DNA"/>
</dbReference>
<keyword evidence="1" id="KW-0732">Signal</keyword>